<evidence type="ECO:0000256" key="1">
    <source>
        <dbReference type="ARBA" id="ARBA00012926"/>
    </source>
</evidence>
<evidence type="ECO:0000256" key="3">
    <source>
        <dbReference type="ARBA" id="ARBA00023004"/>
    </source>
</evidence>
<dbReference type="GO" id="GO:0003994">
    <property type="term" value="F:aconitate hydratase activity"/>
    <property type="evidence" value="ECO:0007669"/>
    <property type="project" value="UniProtKB-EC"/>
</dbReference>
<dbReference type="InterPro" id="IPR001030">
    <property type="entry name" value="Acoase/IPM_deHydtase_lsu_aba"/>
</dbReference>
<dbReference type="InterPro" id="IPR036008">
    <property type="entry name" value="Aconitase_4Fe-4S_dom"/>
</dbReference>
<evidence type="ECO:0000313" key="7">
    <source>
        <dbReference type="EMBL" id="KJV76407.1"/>
    </source>
</evidence>
<protein>
    <recommendedName>
        <fullName evidence="1">aconitate hydratase</fullName>
        <ecNumber evidence="1">4.2.1.3</ecNumber>
    </recommendedName>
</protein>
<evidence type="ECO:0000259" key="6">
    <source>
        <dbReference type="Pfam" id="PF00330"/>
    </source>
</evidence>
<proteinExistence type="predicted"/>
<comment type="caution">
    <text evidence="7">The sequence shown here is derived from an EMBL/GenBank/DDBJ whole genome shotgun (WGS) entry which is preliminary data.</text>
</comment>
<dbReference type="GO" id="GO:0051536">
    <property type="term" value="F:iron-sulfur cluster binding"/>
    <property type="evidence" value="ECO:0007669"/>
    <property type="project" value="UniProtKB-KW"/>
</dbReference>
<sequence>MQARILMQDYTCVPELVDLAYMRDTVAHIGGDIKKINLLIQIDLIIDSSIQVDVYCTNDAKQKNTELEIKCNIERYEFLRWGANAFQNFWLFPPGTGIYHQVNLEYLSKEYGLTILMFSLCLS</sequence>
<keyword evidence="4" id="KW-0411">Iron-sulfur</keyword>
<dbReference type="EC" id="4.2.1.3" evidence="1"/>
<keyword evidence="3" id="KW-0408">Iron</keyword>
<feature type="domain" description="Aconitase/3-isopropylmalate dehydratase large subunit alpha/beta/alpha" evidence="6">
    <location>
        <begin position="3"/>
        <end position="107"/>
    </location>
</feature>
<evidence type="ECO:0000256" key="5">
    <source>
        <dbReference type="ARBA" id="ARBA00023501"/>
    </source>
</evidence>
<reference evidence="7 8" key="1">
    <citation type="submission" date="2015-01" db="EMBL/GenBank/DDBJ databases">
        <title>Genome Sequencing of Rickettsiales.</title>
        <authorList>
            <person name="Daugherty S.C."/>
            <person name="Su Q."/>
            <person name="Abolude K."/>
            <person name="Beier-Sexton M."/>
            <person name="Carlyon J.A."/>
            <person name="Carter R."/>
            <person name="Day N.P."/>
            <person name="Dumler S.J."/>
            <person name="Dyachenko V."/>
            <person name="Godinez A."/>
            <person name="Kurtti T.J."/>
            <person name="Lichay M."/>
            <person name="Mullins K.E."/>
            <person name="Ott S."/>
            <person name="Pappas-Brown V."/>
            <person name="Paris D.H."/>
            <person name="Patel P."/>
            <person name="Richards A.L."/>
            <person name="Sadzewicz L."/>
            <person name="Sears K."/>
            <person name="Seidman D."/>
            <person name="Sengamalay N."/>
            <person name="Stenos J."/>
            <person name="Tallon L.J."/>
            <person name="Vincent G."/>
            <person name="Fraser C.M."/>
            <person name="Munderloh U."/>
            <person name="Dunning-Hotopp J.C."/>
        </authorList>
    </citation>
    <scope>NUCLEOTIDE SEQUENCE [LARGE SCALE GENOMIC DNA]</scope>
    <source>
        <strain evidence="7 8">TA716</strain>
    </source>
</reference>
<dbReference type="Pfam" id="PF00330">
    <property type="entry name" value="Aconitase"/>
    <property type="match status" value="1"/>
</dbReference>
<organism evidence="7 8">
    <name type="scientific">Orientia tsutsugamushi str. TA716</name>
    <dbReference type="NCBI Taxonomy" id="1359175"/>
    <lineage>
        <taxon>Bacteria</taxon>
        <taxon>Pseudomonadati</taxon>
        <taxon>Pseudomonadota</taxon>
        <taxon>Alphaproteobacteria</taxon>
        <taxon>Rickettsiales</taxon>
        <taxon>Rickettsiaceae</taxon>
        <taxon>Rickettsieae</taxon>
        <taxon>Orientia</taxon>
    </lineage>
</organism>
<evidence type="ECO:0000256" key="4">
    <source>
        <dbReference type="ARBA" id="ARBA00023014"/>
    </source>
</evidence>
<dbReference type="EMBL" id="LAOA01000022">
    <property type="protein sequence ID" value="KJV76407.1"/>
    <property type="molecule type" value="Genomic_DNA"/>
</dbReference>
<dbReference type="GO" id="GO:0046872">
    <property type="term" value="F:metal ion binding"/>
    <property type="evidence" value="ECO:0007669"/>
    <property type="project" value="UniProtKB-KW"/>
</dbReference>
<dbReference type="AlphaFoldDB" id="A0A0F3P8W4"/>
<keyword evidence="2" id="KW-0479">Metal-binding</keyword>
<dbReference type="PANTHER" id="PTHR11670">
    <property type="entry name" value="ACONITASE/IRON-RESPONSIVE ELEMENT FAMILY MEMBER"/>
    <property type="match status" value="1"/>
</dbReference>
<gene>
    <name evidence="7" type="ORF">OTSTA716_0804</name>
</gene>
<evidence type="ECO:0000313" key="8">
    <source>
        <dbReference type="Proteomes" id="UP000033671"/>
    </source>
</evidence>
<dbReference type="SUPFAM" id="SSF53732">
    <property type="entry name" value="Aconitase iron-sulfur domain"/>
    <property type="match status" value="1"/>
</dbReference>
<evidence type="ECO:0000256" key="2">
    <source>
        <dbReference type="ARBA" id="ARBA00022723"/>
    </source>
</evidence>
<dbReference type="Gene3D" id="3.30.499.10">
    <property type="entry name" value="Aconitase, domain 3"/>
    <property type="match status" value="1"/>
</dbReference>
<comment type="catalytic activity">
    <reaction evidence="5">
        <text>citrate = D-threo-isocitrate</text>
        <dbReference type="Rhea" id="RHEA:10336"/>
        <dbReference type="ChEBI" id="CHEBI:15562"/>
        <dbReference type="ChEBI" id="CHEBI:16947"/>
        <dbReference type="EC" id="4.2.1.3"/>
    </reaction>
</comment>
<dbReference type="Proteomes" id="UP000033671">
    <property type="component" value="Unassembled WGS sequence"/>
</dbReference>
<name>A0A0F3P8W4_ORITS</name>
<dbReference type="InterPro" id="IPR006249">
    <property type="entry name" value="Aconitase/IRP2"/>
</dbReference>
<dbReference type="PATRIC" id="fig|1359175.3.peg.1527"/>
<accession>A0A0F3P8W4</accession>
<dbReference type="InterPro" id="IPR015931">
    <property type="entry name" value="Acnase/IPM_dHydase_lsu_aba_1/3"/>
</dbReference>